<dbReference type="PRINTS" id="PR00081">
    <property type="entry name" value="GDHRDH"/>
</dbReference>
<dbReference type="PRINTS" id="PR00080">
    <property type="entry name" value="SDRFAMILY"/>
</dbReference>
<keyword evidence="2" id="KW-0560">Oxidoreductase</keyword>
<dbReference type="PANTHER" id="PTHR43639">
    <property type="entry name" value="OXIDOREDUCTASE, SHORT-CHAIN DEHYDROGENASE/REDUCTASE FAMILY (AFU_ORTHOLOGUE AFUA_5G02870)"/>
    <property type="match status" value="1"/>
</dbReference>
<protein>
    <submittedName>
        <fullName evidence="3">SDR family oxidoreductase</fullName>
    </submittedName>
</protein>
<dbReference type="FunFam" id="3.40.50.720:FF:000084">
    <property type="entry name" value="Short-chain dehydrogenase reductase"/>
    <property type="match status" value="1"/>
</dbReference>
<evidence type="ECO:0000313" key="3">
    <source>
        <dbReference type="EMBL" id="NIR75547.1"/>
    </source>
</evidence>
<dbReference type="Gene3D" id="3.40.50.720">
    <property type="entry name" value="NAD(P)-binding Rossmann-like Domain"/>
    <property type="match status" value="1"/>
</dbReference>
<organism evidence="3 4">
    <name type="scientific">Candidatus Kutchimonas denitrificans</name>
    <dbReference type="NCBI Taxonomy" id="3056748"/>
    <lineage>
        <taxon>Bacteria</taxon>
        <taxon>Pseudomonadati</taxon>
        <taxon>Gemmatimonadota</taxon>
        <taxon>Gemmatimonadia</taxon>
        <taxon>Candidatus Palauibacterales</taxon>
        <taxon>Candidatus Palauibacteraceae</taxon>
        <taxon>Candidatus Kutchimonas</taxon>
    </lineage>
</organism>
<dbReference type="InterPro" id="IPR036291">
    <property type="entry name" value="NAD(P)-bd_dom_sf"/>
</dbReference>
<evidence type="ECO:0000256" key="2">
    <source>
        <dbReference type="ARBA" id="ARBA00023002"/>
    </source>
</evidence>
<dbReference type="SUPFAM" id="SSF51735">
    <property type="entry name" value="NAD(P)-binding Rossmann-fold domains"/>
    <property type="match status" value="1"/>
</dbReference>
<accession>A0AAE4ZAH0</accession>
<gene>
    <name evidence="3" type="ORF">GWO12_10640</name>
</gene>
<evidence type="ECO:0000313" key="4">
    <source>
        <dbReference type="Proteomes" id="UP000702544"/>
    </source>
</evidence>
<dbReference type="AlphaFoldDB" id="A0AAE4ZAH0"/>
<dbReference type="GO" id="GO:0016491">
    <property type="term" value="F:oxidoreductase activity"/>
    <property type="evidence" value="ECO:0007669"/>
    <property type="project" value="UniProtKB-KW"/>
</dbReference>
<dbReference type="EMBL" id="JAACAK010000083">
    <property type="protein sequence ID" value="NIR75547.1"/>
    <property type="molecule type" value="Genomic_DNA"/>
</dbReference>
<comment type="caution">
    <text evidence="3">The sequence shown here is derived from an EMBL/GenBank/DDBJ whole genome shotgun (WGS) entry which is preliminary data.</text>
</comment>
<dbReference type="Pfam" id="PF13561">
    <property type="entry name" value="adh_short_C2"/>
    <property type="match status" value="1"/>
</dbReference>
<proteinExistence type="inferred from homology"/>
<dbReference type="PANTHER" id="PTHR43639:SF1">
    <property type="entry name" value="SHORT-CHAIN DEHYDROGENASE_REDUCTASE FAMILY PROTEIN"/>
    <property type="match status" value="1"/>
</dbReference>
<name>A0AAE4ZAH0_9BACT</name>
<dbReference type="Proteomes" id="UP000702544">
    <property type="component" value="Unassembled WGS sequence"/>
</dbReference>
<sequence length="243" mass="25680">MDLDGRTALVTGAARRLGREIATALADAGSAVAVHHHASAGLARDVVADLHGRGVHADVFQADLTDPARIVALFAEVEAALGPIDVLVNNAAIFQQKPVLDITPEDWDAVLDLNLKAPFFCSQQAATQMDVRGGVIINIADIAAYQAWPGYAHHCVSKAGIVAMTRVLARALAPRIRVNAVAPGSVLPPDELDRAGREELAEMTALKRLGAPEDVSRAVLFLVESDYITGETVVVDGGKMLRS</sequence>
<reference evidence="3 4" key="1">
    <citation type="submission" date="2020-01" db="EMBL/GenBank/DDBJ databases">
        <title>Genomes assembled from Gulf of Kutch pelagic sediment metagenomes.</title>
        <authorList>
            <person name="Chandrashekar M."/>
            <person name="Mahajan M.S."/>
            <person name="Dave K.J."/>
            <person name="Vatsa P."/>
            <person name="Nathani N.M."/>
        </authorList>
    </citation>
    <scope>NUCLEOTIDE SEQUENCE [LARGE SCALE GENOMIC DNA]</scope>
    <source>
        <strain evidence="3">KS3-K002</strain>
    </source>
</reference>
<comment type="similarity">
    <text evidence="1">Belongs to the short-chain dehydrogenases/reductases (SDR) family.</text>
</comment>
<dbReference type="InterPro" id="IPR002347">
    <property type="entry name" value="SDR_fam"/>
</dbReference>
<evidence type="ECO:0000256" key="1">
    <source>
        <dbReference type="ARBA" id="ARBA00006484"/>
    </source>
</evidence>